<proteinExistence type="predicted"/>
<name>G3HET9_CRIGR</name>
<dbReference type="EMBL" id="JH000320">
    <property type="protein sequence ID" value="EGW05515.1"/>
    <property type="molecule type" value="Genomic_DNA"/>
</dbReference>
<sequence>MADLPSLYEALSSSLQQCCSSDFSGKGLAVPSRKQKMCVGRTVGQGCHSAQDHKGFRFWKLCRPEQLGNFRMVSSTLKCFSVLVGSLRLGSALD</sequence>
<dbReference type="InParanoid" id="G3HET9"/>
<reference evidence="2" key="1">
    <citation type="journal article" date="2011" name="Nat. Biotechnol.">
        <title>The genomic sequence of the Chinese hamster ovary (CHO)-K1 cell line.</title>
        <authorList>
            <person name="Xu X."/>
            <person name="Nagarajan H."/>
            <person name="Lewis N.E."/>
            <person name="Pan S."/>
            <person name="Cai Z."/>
            <person name="Liu X."/>
            <person name="Chen W."/>
            <person name="Xie M."/>
            <person name="Wang W."/>
            <person name="Hammond S."/>
            <person name="Andersen M.R."/>
            <person name="Neff N."/>
            <person name="Passarelli B."/>
            <person name="Koh W."/>
            <person name="Fan H.C."/>
            <person name="Wang J."/>
            <person name="Gui Y."/>
            <person name="Lee K.H."/>
            <person name="Betenbaugh M.J."/>
            <person name="Quake S.R."/>
            <person name="Famili I."/>
            <person name="Palsson B.O."/>
            <person name="Wang J."/>
        </authorList>
    </citation>
    <scope>NUCLEOTIDE SEQUENCE [LARGE SCALE GENOMIC DNA]</scope>
    <source>
        <strain evidence="2">CHO K1 cell line</strain>
    </source>
</reference>
<organism evidence="1 2">
    <name type="scientific">Cricetulus griseus</name>
    <name type="common">Chinese hamster</name>
    <name type="synonym">Cricetulus barabensis griseus</name>
    <dbReference type="NCBI Taxonomy" id="10029"/>
    <lineage>
        <taxon>Eukaryota</taxon>
        <taxon>Metazoa</taxon>
        <taxon>Chordata</taxon>
        <taxon>Craniata</taxon>
        <taxon>Vertebrata</taxon>
        <taxon>Euteleostomi</taxon>
        <taxon>Mammalia</taxon>
        <taxon>Eutheria</taxon>
        <taxon>Euarchontoglires</taxon>
        <taxon>Glires</taxon>
        <taxon>Rodentia</taxon>
        <taxon>Myomorpha</taxon>
        <taxon>Muroidea</taxon>
        <taxon>Cricetidae</taxon>
        <taxon>Cricetinae</taxon>
        <taxon>Cricetulus</taxon>
    </lineage>
</organism>
<evidence type="ECO:0000313" key="2">
    <source>
        <dbReference type="Proteomes" id="UP000001075"/>
    </source>
</evidence>
<evidence type="ECO:0000313" key="1">
    <source>
        <dbReference type="EMBL" id="EGW05515.1"/>
    </source>
</evidence>
<gene>
    <name evidence="1" type="ORF">I79_009085</name>
</gene>
<dbReference type="Proteomes" id="UP000001075">
    <property type="component" value="Unassembled WGS sequence"/>
</dbReference>
<accession>G3HET9</accession>
<dbReference type="AlphaFoldDB" id="G3HET9"/>
<protein>
    <submittedName>
        <fullName evidence="1">Uncharacterized protein</fullName>
    </submittedName>
</protein>